<evidence type="ECO:0000256" key="1">
    <source>
        <dbReference type="SAM" id="MobiDB-lite"/>
    </source>
</evidence>
<feature type="region of interest" description="Disordered" evidence="1">
    <location>
        <begin position="53"/>
        <end position="73"/>
    </location>
</feature>
<reference evidence="3" key="1">
    <citation type="submission" date="2018-06" db="EMBL/GenBank/DDBJ databases">
        <title>Genome assembly of Danube salmon.</title>
        <authorList>
            <person name="Macqueen D.J."/>
            <person name="Gundappa M.K."/>
        </authorList>
    </citation>
    <scope>NUCLEOTIDE SEQUENCE [LARGE SCALE GENOMIC DNA]</scope>
</reference>
<reference evidence="2" key="3">
    <citation type="submission" date="2025-09" db="UniProtKB">
        <authorList>
            <consortium name="Ensembl"/>
        </authorList>
    </citation>
    <scope>IDENTIFICATION</scope>
</reference>
<dbReference type="GeneTree" id="ENSGT01110000269536"/>
<evidence type="ECO:0000313" key="3">
    <source>
        <dbReference type="Proteomes" id="UP000314982"/>
    </source>
</evidence>
<dbReference type="STRING" id="62062.ENSHHUP00000034945"/>
<name>A0A4W5MC47_9TELE</name>
<reference evidence="2" key="2">
    <citation type="submission" date="2025-08" db="UniProtKB">
        <authorList>
            <consortium name="Ensembl"/>
        </authorList>
    </citation>
    <scope>IDENTIFICATION</scope>
</reference>
<accession>A0A4W5MC47</accession>
<feature type="region of interest" description="Disordered" evidence="1">
    <location>
        <begin position="85"/>
        <end position="104"/>
    </location>
</feature>
<organism evidence="2 3">
    <name type="scientific">Hucho hucho</name>
    <name type="common">huchen</name>
    <dbReference type="NCBI Taxonomy" id="62062"/>
    <lineage>
        <taxon>Eukaryota</taxon>
        <taxon>Metazoa</taxon>
        <taxon>Chordata</taxon>
        <taxon>Craniata</taxon>
        <taxon>Vertebrata</taxon>
        <taxon>Euteleostomi</taxon>
        <taxon>Actinopterygii</taxon>
        <taxon>Neopterygii</taxon>
        <taxon>Teleostei</taxon>
        <taxon>Protacanthopterygii</taxon>
        <taxon>Salmoniformes</taxon>
        <taxon>Salmonidae</taxon>
        <taxon>Salmoninae</taxon>
        <taxon>Hucho</taxon>
    </lineage>
</organism>
<dbReference type="Proteomes" id="UP000314982">
    <property type="component" value="Unassembled WGS sequence"/>
</dbReference>
<feature type="compositionally biased region" description="Low complexity" evidence="1">
    <location>
        <begin position="87"/>
        <end position="104"/>
    </location>
</feature>
<dbReference type="Ensembl" id="ENSHHUT00000036346.1">
    <property type="protein sequence ID" value="ENSHHUP00000034945.1"/>
    <property type="gene ID" value="ENSHHUG00000022009.1"/>
</dbReference>
<dbReference type="AlphaFoldDB" id="A0A4W5MC47"/>
<evidence type="ECO:0000313" key="2">
    <source>
        <dbReference type="Ensembl" id="ENSHHUP00000034945.1"/>
    </source>
</evidence>
<protein>
    <submittedName>
        <fullName evidence="2">Uncharacterized protein</fullName>
    </submittedName>
</protein>
<sequence length="172" mass="18835">QRIPLSLYVTYLFWGSCEIGLTSSLFLQGDIQQLLIVADPRAAYDYCEHYSPDCETPHQEQPQAQEPEDEYNSYDLEYSEVYDYSEGEVATETAPTEGAPAPEAATVDKAAVDKAAVDKAAVDGEYIAYDYGTVDSAQPAENPTDSTSSILVHNSPCLMTPLSLGVRLFTKC</sequence>
<keyword evidence="3" id="KW-1185">Reference proteome</keyword>
<proteinExistence type="predicted"/>